<keyword evidence="5" id="KW-0548">Nucleotidyltransferase</keyword>
<evidence type="ECO:0000256" key="3">
    <source>
        <dbReference type="ARBA" id="ARBA00022515"/>
    </source>
</evidence>
<keyword evidence="7" id="KW-0479">Metal-binding</keyword>
<evidence type="ECO:0000256" key="4">
    <source>
        <dbReference type="ARBA" id="ARBA00022679"/>
    </source>
</evidence>
<dbReference type="VEuPathDB" id="AmoebaDB:EHI_103530"/>
<dbReference type="VEuPathDB" id="AmoebaDB:EHI7A_194010"/>
<dbReference type="CDD" id="cd04860">
    <property type="entry name" value="AE_Prim_S"/>
    <property type="match status" value="1"/>
</dbReference>
<sequence>MNSEDSTLKQRKEYYDKSFPVETFYKWITRNKKYSDTRELSFTMFDESYIRYQHFKSSEELKRKLKEKVPIKFDIGAVFDKLLIGVTNTPLLREFVIDIDMDEYNDVRYCCQGTNICEKCWTLLVAAVQVLNYILHEQFGFKHILNVFSGRRGIHIWVCDDSAMEMTDTLRMNVVQYLNLFEAKNTNSLNESYVVIPGRHALFDDSYQILEPLFKKYLQDEQILESSERRSRFIRLIPTSKQSQCEEKEDLTWDYVKRILNDDPKALQRIVFTYLYPRLDINVSMKRNHLLKAPFCIHPATGNICVPIPFNKIIDFDVTRVPTLISVQEEQENKIEIIQNNKMEEEGSCNDSYNEMDQKQKYSYKEFVQFFDSFVNDLKQ</sequence>
<dbReference type="InterPro" id="IPR014052">
    <property type="entry name" value="DNA_primase_ssu_euk/arc"/>
</dbReference>
<dbReference type="Pfam" id="PF01896">
    <property type="entry name" value="DNA_primase_S"/>
    <property type="match status" value="1"/>
</dbReference>
<dbReference type="Proteomes" id="UP000078387">
    <property type="component" value="Unassembled WGS sequence"/>
</dbReference>
<evidence type="ECO:0000256" key="8">
    <source>
        <dbReference type="ARBA" id="ARBA00023163"/>
    </source>
</evidence>
<comment type="similarity">
    <text evidence="1 9">Belongs to the eukaryotic-type primase small subunit family.</text>
</comment>
<keyword evidence="6 9" id="KW-0235">DNA replication</keyword>
<evidence type="ECO:0000256" key="7">
    <source>
        <dbReference type="ARBA" id="ARBA00022723"/>
    </source>
</evidence>
<organism evidence="10 11">
    <name type="scientific">Entamoeba histolytica</name>
    <dbReference type="NCBI Taxonomy" id="5759"/>
    <lineage>
        <taxon>Eukaryota</taxon>
        <taxon>Amoebozoa</taxon>
        <taxon>Evosea</taxon>
        <taxon>Archamoebae</taxon>
        <taxon>Mastigamoebida</taxon>
        <taxon>Entamoebidae</taxon>
        <taxon>Entamoeba</taxon>
    </lineage>
</organism>
<dbReference type="OMA" id="NVTRGFN"/>
<dbReference type="GO" id="GO:0003899">
    <property type="term" value="F:DNA-directed RNA polymerase activity"/>
    <property type="evidence" value="ECO:0007669"/>
    <property type="project" value="InterPro"/>
</dbReference>
<dbReference type="NCBIfam" id="TIGR00335">
    <property type="entry name" value="primase_sml"/>
    <property type="match status" value="1"/>
</dbReference>
<dbReference type="FunFam" id="3.90.920.10:FF:000009">
    <property type="entry name" value="DNA primase"/>
    <property type="match status" value="1"/>
</dbReference>
<evidence type="ECO:0000313" key="10">
    <source>
        <dbReference type="EMBL" id="GAT92694.1"/>
    </source>
</evidence>
<keyword evidence="3 9" id="KW-0639">Primosome</keyword>
<dbReference type="AlphaFoldDB" id="A0A5K1UGT4"/>
<name>A0A5K1UGT4_ENTHI</name>
<dbReference type="GO" id="GO:0005658">
    <property type="term" value="C:alpha DNA polymerase:primase complex"/>
    <property type="evidence" value="ECO:0007669"/>
    <property type="project" value="UniProtKB-ARBA"/>
</dbReference>
<accession>A0A5K1UGT4</accession>
<evidence type="ECO:0000256" key="9">
    <source>
        <dbReference type="RuleBase" id="RU003514"/>
    </source>
</evidence>
<dbReference type="VEuPathDB" id="AmoebaDB:KM1_070070"/>
<dbReference type="Gene3D" id="3.90.920.10">
    <property type="entry name" value="DNA primase, PRIM domain"/>
    <property type="match status" value="1"/>
</dbReference>
<reference evidence="10 11" key="1">
    <citation type="submission" date="2016-05" db="EMBL/GenBank/DDBJ databases">
        <title>First whole genome sequencing of Entamoeba histolytica HM1:IMSS-clone-6.</title>
        <authorList>
            <person name="Mukherjee Avik.K."/>
            <person name="Izumyama S."/>
            <person name="Nakada-Tsukui K."/>
            <person name="Nozaki T."/>
        </authorList>
    </citation>
    <scope>NUCLEOTIDE SEQUENCE [LARGE SCALE GENOMIC DNA]</scope>
    <source>
        <strain evidence="10 11">HM1:IMSS clone 6</strain>
    </source>
</reference>
<dbReference type="GO" id="GO:0046872">
    <property type="term" value="F:metal ion binding"/>
    <property type="evidence" value="ECO:0007669"/>
    <property type="project" value="UniProtKB-KW"/>
</dbReference>
<keyword evidence="8" id="KW-0804">Transcription</keyword>
<evidence type="ECO:0000256" key="2">
    <source>
        <dbReference type="ARBA" id="ARBA00022478"/>
    </source>
</evidence>
<dbReference type="GO" id="GO:0006269">
    <property type="term" value="P:DNA replication, synthesis of primer"/>
    <property type="evidence" value="ECO:0007669"/>
    <property type="project" value="UniProtKB-KW"/>
</dbReference>
<gene>
    <name evidence="10" type="ORF">CL6EHI_103530</name>
</gene>
<keyword evidence="4 9" id="KW-0808">Transferase</keyword>
<evidence type="ECO:0000313" key="11">
    <source>
        <dbReference type="Proteomes" id="UP000078387"/>
    </source>
</evidence>
<dbReference type="VEuPathDB" id="AmoebaDB:EHI5A_053820"/>
<keyword evidence="2 9" id="KW-0240">DNA-directed RNA polymerase</keyword>
<dbReference type="EMBL" id="BDEQ01000001">
    <property type="protein sequence ID" value="GAT92694.1"/>
    <property type="molecule type" value="Genomic_DNA"/>
</dbReference>
<evidence type="ECO:0000256" key="1">
    <source>
        <dbReference type="ARBA" id="ARBA00009762"/>
    </source>
</evidence>
<dbReference type="EC" id="2.7.7.-" evidence="9"/>
<proteinExistence type="inferred from homology"/>
<comment type="caution">
    <text evidence="10">The sequence shown here is derived from an EMBL/GenBank/DDBJ whole genome shotgun (WGS) entry which is preliminary data.</text>
</comment>
<dbReference type="SUPFAM" id="SSF56747">
    <property type="entry name" value="Prim-pol domain"/>
    <property type="match status" value="1"/>
</dbReference>
<dbReference type="VEuPathDB" id="AmoebaDB:EHI8A_071400"/>
<evidence type="ECO:0000256" key="5">
    <source>
        <dbReference type="ARBA" id="ARBA00022695"/>
    </source>
</evidence>
<dbReference type="PANTHER" id="PTHR10536">
    <property type="entry name" value="DNA PRIMASE SMALL SUBUNIT"/>
    <property type="match status" value="1"/>
</dbReference>
<protein>
    <recommendedName>
        <fullName evidence="9">DNA primase</fullName>
        <ecNumber evidence="9">2.7.7.-</ecNumber>
    </recommendedName>
</protein>
<dbReference type="InterPro" id="IPR002755">
    <property type="entry name" value="DNA_primase_S"/>
</dbReference>
<evidence type="ECO:0000256" key="6">
    <source>
        <dbReference type="ARBA" id="ARBA00022705"/>
    </source>
</evidence>